<dbReference type="RefSeq" id="WP_265047332.1">
    <property type="nucleotide sequence ID" value="NZ_CP100390.1"/>
</dbReference>
<feature type="signal peptide" evidence="1">
    <location>
        <begin position="1"/>
        <end position="27"/>
    </location>
</feature>
<gene>
    <name evidence="3" type="ORF">NKI27_17625</name>
</gene>
<dbReference type="InterPro" id="IPR046158">
    <property type="entry name" value="DUF6160"/>
</dbReference>
<reference evidence="3" key="1">
    <citation type="submission" date="2022-06" db="EMBL/GenBank/DDBJ databases">
        <title>Alkalimarinus sp. nov., isolated from gut of a Alitta virens.</title>
        <authorList>
            <person name="Yang A.I."/>
            <person name="Shin N.-R."/>
        </authorList>
    </citation>
    <scope>NUCLEOTIDE SEQUENCE</scope>
    <source>
        <strain evidence="3">A2M4</strain>
    </source>
</reference>
<evidence type="ECO:0000313" key="3">
    <source>
        <dbReference type="EMBL" id="UZE95850.1"/>
    </source>
</evidence>
<feature type="domain" description="DUF6160" evidence="2">
    <location>
        <begin position="12"/>
        <end position="54"/>
    </location>
</feature>
<keyword evidence="1" id="KW-0732">Signal</keyword>
<organism evidence="3 4">
    <name type="scientific">Alkalimarinus alittae</name>
    <dbReference type="NCBI Taxonomy" id="2961619"/>
    <lineage>
        <taxon>Bacteria</taxon>
        <taxon>Pseudomonadati</taxon>
        <taxon>Pseudomonadota</taxon>
        <taxon>Gammaproteobacteria</taxon>
        <taxon>Alteromonadales</taxon>
        <taxon>Alteromonadaceae</taxon>
        <taxon>Alkalimarinus</taxon>
    </lineage>
</organism>
<dbReference type="Pfam" id="PF19657">
    <property type="entry name" value="DUF6160"/>
    <property type="match status" value="1"/>
</dbReference>
<evidence type="ECO:0000313" key="4">
    <source>
        <dbReference type="Proteomes" id="UP001163739"/>
    </source>
</evidence>
<accession>A0ABY6N1E3</accession>
<proteinExistence type="predicted"/>
<evidence type="ECO:0000256" key="1">
    <source>
        <dbReference type="SAM" id="SignalP"/>
    </source>
</evidence>
<sequence>MIKNIIIRFALTACSTILLLASMSSHAELSSIDDEALSVISGQAGVYLSGEIAINENGGPIQNAYFGDCTDSKRCGARLAVQTKENGGWFVLDNFKGAFSFQGLTLRVRDINSGFGGDGAKFNREVLEIGLPDQIKVDKLQYTYATSSTARPTDLGFKQTDIYTVEIDGNVTLQGNLLVFPTGNN</sequence>
<evidence type="ECO:0000259" key="2">
    <source>
        <dbReference type="Pfam" id="PF19657"/>
    </source>
</evidence>
<dbReference type="EMBL" id="CP100390">
    <property type="protein sequence ID" value="UZE95850.1"/>
    <property type="molecule type" value="Genomic_DNA"/>
</dbReference>
<feature type="chain" id="PRO_5045071748" description="DUF6160 domain-containing protein" evidence="1">
    <location>
        <begin position="28"/>
        <end position="185"/>
    </location>
</feature>
<name>A0ABY6N1E3_9ALTE</name>
<protein>
    <recommendedName>
        <fullName evidence="2">DUF6160 domain-containing protein</fullName>
    </recommendedName>
</protein>
<keyword evidence="4" id="KW-1185">Reference proteome</keyword>
<dbReference type="Proteomes" id="UP001163739">
    <property type="component" value="Chromosome"/>
</dbReference>